<dbReference type="Gene3D" id="3.40.50.150">
    <property type="entry name" value="Vaccinia Virus protein VP39"/>
    <property type="match status" value="1"/>
</dbReference>
<dbReference type="GO" id="GO:0043770">
    <property type="term" value="F:demethylmenaquinone methyltransferase activity"/>
    <property type="evidence" value="ECO:0007669"/>
    <property type="project" value="UniProtKB-UniRule"/>
</dbReference>
<comment type="similarity">
    <text evidence="5">Belongs to the class I-like SAM-binding methyltransferase superfamily. MenG/UbiE family.</text>
</comment>
<dbReference type="NCBIfam" id="NF001244">
    <property type="entry name" value="PRK00216.1-5"/>
    <property type="match status" value="1"/>
</dbReference>
<evidence type="ECO:0000313" key="6">
    <source>
        <dbReference type="EMBL" id="QYC74415.1"/>
    </source>
</evidence>
<dbReference type="EC" id="2.1.1.163" evidence="5"/>
<dbReference type="EMBL" id="CP063185">
    <property type="protein sequence ID" value="QYC74415.1"/>
    <property type="molecule type" value="Genomic_DNA"/>
</dbReference>
<keyword evidence="1 5" id="KW-0474">Menaquinone biosynthesis</keyword>
<dbReference type="AlphaFoldDB" id="A0AAQ0EL98"/>
<feature type="binding site" evidence="5">
    <location>
        <begin position="101"/>
        <end position="102"/>
    </location>
    <ligand>
        <name>S-adenosyl-L-methionine</name>
        <dbReference type="ChEBI" id="CHEBI:59789"/>
    </ligand>
</feature>
<evidence type="ECO:0000256" key="2">
    <source>
        <dbReference type="ARBA" id="ARBA00022603"/>
    </source>
</evidence>
<protein>
    <recommendedName>
        <fullName evidence="5">Demethylmenaquinone methyltransferase</fullName>
        <ecNumber evidence="5">2.1.1.163</ecNumber>
    </recommendedName>
</protein>
<dbReference type="GO" id="GO:0009234">
    <property type="term" value="P:menaquinone biosynthetic process"/>
    <property type="evidence" value="ECO:0007669"/>
    <property type="project" value="UniProtKB-UniRule"/>
</dbReference>
<comment type="catalytic activity">
    <reaction evidence="5">
        <text>a 2-demethylmenaquinol + S-adenosyl-L-methionine = a menaquinol + S-adenosyl-L-homocysteine + H(+)</text>
        <dbReference type="Rhea" id="RHEA:42640"/>
        <dbReference type="Rhea" id="RHEA-COMP:9539"/>
        <dbReference type="Rhea" id="RHEA-COMP:9563"/>
        <dbReference type="ChEBI" id="CHEBI:15378"/>
        <dbReference type="ChEBI" id="CHEBI:18151"/>
        <dbReference type="ChEBI" id="CHEBI:55437"/>
        <dbReference type="ChEBI" id="CHEBI:57856"/>
        <dbReference type="ChEBI" id="CHEBI:59789"/>
        <dbReference type="EC" id="2.1.1.163"/>
    </reaction>
</comment>
<dbReference type="InterPro" id="IPR004033">
    <property type="entry name" value="UbiE/COQ5_MeTrFase"/>
</dbReference>
<sequence>MTNFRAKPNIRIMFDSLAPTYDKINKILSLGMHLSWNYSFVSLLGETDHLLDLCAGTGRVALSYIQKHPQASATLVDFSTKMLENVQNRYPSAPFSYVTSDVAHLPLPDESFLLASMAYGLRNLSSPLKALKEVHRVLQTGGRLGILELTRPAPYNPAYLLHKLYLNLVVPSVGRLYSGNSYAYSYLKESIRNLPCDTALEKKFLKAKLHIIRKQKLFFGTATIWILEKQNEERVSKMFTNELSSDRVW</sequence>
<feature type="binding site" evidence="5">
    <location>
        <position position="77"/>
    </location>
    <ligand>
        <name>S-adenosyl-L-methionine</name>
        <dbReference type="ChEBI" id="CHEBI:59789"/>
    </ligand>
</feature>
<dbReference type="NCBIfam" id="TIGR01934">
    <property type="entry name" value="MenG_MenH_UbiE"/>
    <property type="match status" value="1"/>
</dbReference>
<keyword evidence="4 5" id="KW-0949">S-adenosyl-L-methionine</keyword>
<dbReference type="CDD" id="cd02440">
    <property type="entry name" value="AdoMet_MTases"/>
    <property type="match status" value="1"/>
</dbReference>
<comment type="pathway">
    <text evidence="5">Quinol/quinone metabolism; menaquinone biosynthesis; menaquinol from 1,4-dihydroxy-2-naphthoate: step 2/2.</text>
</comment>
<keyword evidence="3 5" id="KW-0808">Transferase</keyword>
<dbReference type="GO" id="GO:0032259">
    <property type="term" value="P:methylation"/>
    <property type="evidence" value="ECO:0007669"/>
    <property type="project" value="UniProtKB-KW"/>
</dbReference>
<organism evidence="6 7">
    <name type="scientific">Chlamydia suis</name>
    <dbReference type="NCBI Taxonomy" id="83559"/>
    <lineage>
        <taxon>Bacteria</taxon>
        <taxon>Pseudomonadati</taxon>
        <taxon>Chlamydiota</taxon>
        <taxon>Chlamydiia</taxon>
        <taxon>Chlamydiales</taxon>
        <taxon>Chlamydiaceae</taxon>
        <taxon>Chlamydia/Chlamydophila group</taxon>
        <taxon>Chlamydia</taxon>
    </lineage>
</organism>
<evidence type="ECO:0000256" key="1">
    <source>
        <dbReference type="ARBA" id="ARBA00022428"/>
    </source>
</evidence>
<accession>A0AAQ0EL98</accession>
<dbReference type="PROSITE" id="PS01183">
    <property type="entry name" value="UBIE_1"/>
    <property type="match status" value="1"/>
</dbReference>
<evidence type="ECO:0000256" key="3">
    <source>
        <dbReference type="ARBA" id="ARBA00022679"/>
    </source>
</evidence>
<dbReference type="PANTHER" id="PTHR43591">
    <property type="entry name" value="METHYLTRANSFERASE"/>
    <property type="match status" value="1"/>
</dbReference>
<name>A0AAQ0EL98_9CHLA</name>
<proteinExistence type="inferred from homology"/>
<comment type="function">
    <text evidence="5">Methyltransferase required for the conversion of demethylmenaquinol (DMKH2) to menaquinol (MKH2).</text>
</comment>
<feature type="binding site" evidence="5">
    <location>
        <position position="57"/>
    </location>
    <ligand>
        <name>S-adenosyl-L-methionine</name>
        <dbReference type="ChEBI" id="CHEBI:59789"/>
    </ligand>
</feature>
<keyword evidence="2 5" id="KW-0489">Methyltransferase</keyword>
<evidence type="ECO:0000256" key="5">
    <source>
        <dbReference type="HAMAP-Rule" id="MF_01813"/>
    </source>
</evidence>
<comment type="caution">
    <text evidence="5">Lacks conserved residue(s) required for the propagation of feature annotation.</text>
</comment>
<dbReference type="PANTHER" id="PTHR43591:SF24">
    <property type="entry name" value="2-METHOXY-6-POLYPRENYL-1,4-BENZOQUINOL METHYLASE, MITOCHONDRIAL"/>
    <property type="match status" value="1"/>
</dbReference>
<dbReference type="Proteomes" id="UP000825134">
    <property type="component" value="Chromosome"/>
</dbReference>
<dbReference type="InterPro" id="IPR029063">
    <property type="entry name" value="SAM-dependent_MTases_sf"/>
</dbReference>
<dbReference type="InterPro" id="IPR023576">
    <property type="entry name" value="UbiE/COQ5_MeTrFase_CS"/>
</dbReference>
<dbReference type="Pfam" id="PF01209">
    <property type="entry name" value="Ubie_methyltran"/>
    <property type="match status" value="1"/>
</dbReference>
<gene>
    <name evidence="6" type="primary">ubiE</name>
    <name evidence="5" type="synonym">menG</name>
    <name evidence="6" type="ORF">INQ84_00105</name>
</gene>
<dbReference type="SUPFAM" id="SSF53335">
    <property type="entry name" value="S-adenosyl-L-methionine-dependent methyltransferases"/>
    <property type="match status" value="1"/>
</dbReference>
<evidence type="ECO:0000256" key="4">
    <source>
        <dbReference type="ARBA" id="ARBA00022691"/>
    </source>
</evidence>
<evidence type="ECO:0000313" key="7">
    <source>
        <dbReference type="Proteomes" id="UP000825134"/>
    </source>
</evidence>
<reference evidence="6" key="1">
    <citation type="journal article" date="2021" name="Front. Microbiol.">
        <title>Generation of Tetracycline and Rifamycin Resistant Chlamydia Suis Recombinants.</title>
        <authorList>
            <person name="Marti H."/>
            <person name="Bommana S."/>
            <person name="Read T.D."/>
            <person name="Pesch T."/>
            <person name="Prahauser B."/>
            <person name="Dean D."/>
            <person name="Borel N."/>
        </authorList>
    </citation>
    <scope>NUCLEOTIDE SEQUENCE</scope>
    <source>
        <strain evidence="6">208.1</strain>
    </source>
</reference>
<dbReference type="PROSITE" id="PS51608">
    <property type="entry name" value="SAM_MT_UBIE"/>
    <property type="match status" value="1"/>
</dbReference>
<dbReference type="HAMAP" id="MF_01813">
    <property type="entry name" value="MenG_UbiE_methyltr"/>
    <property type="match status" value="1"/>
</dbReference>